<evidence type="ECO:0000256" key="2">
    <source>
        <dbReference type="SAM" id="MobiDB-lite"/>
    </source>
</evidence>
<dbReference type="Gene3D" id="3.80.10.10">
    <property type="entry name" value="Ribonuclease Inhibitor"/>
    <property type="match status" value="1"/>
</dbReference>
<keyword evidence="4" id="KW-1185">Reference proteome</keyword>
<name>A0AAW1R5D6_9CHLO</name>
<protein>
    <submittedName>
        <fullName evidence="3">Uncharacterized protein</fullName>
    </submittedName>
</protein>
<comment type="subcellular location">
    <subcellularLocation>
        <location evidence="1">Cytoplasm</location>
        <location evidence="1">Cytoskeleton</location>
        <location evidence="1">Cilium axoneme</location>
    </subcellularLocation>
</comment>
<dbReference type="GO" id="GO:0005930">
    <property type="term" value="C:axoneme"/>
    <property type="evidence" value="ECO:0007669"/>
    <property type="project" value="UniProtKB-SubCell"/>
</dbReference>
<gene>
    <name evidence="3" type="ORF">WJX72_001663</name>
</gene>
<comment type="caution">
    <text evidence="3">The sequence shown here is derived from an EMBL/GenBank/DDBJ whole genome shotgun (WGS) entry which is preliminary data.</text>
</comment>
<evidence type="ECO:0000256" key="1">
    <source>
        <dbReference type="ARBA" id="ARBA00004430"/>
    </source>
</evidence>
<dbReference type="PANTHER" id="PTHR45752:SF187">
    <property type="entry name" value="LEUCINE-RICH REPEAT AND IQ DOMAIN-CONTAINING PROTEIN 4"/>
    <property type="match status" value="1"/>
</dbReference>
<feature type="compositionally biased region" description="Acidic residues" evidence="2">
    <location>
        <begin position="47"/>
        <end position="59"/>
    </location>
</feature>
<dbReference type="EMBL" id="JALJOR010000001">
    <property type="protein sequence ID" value="KAK9828710.1"/>
    <property type="molecule type" value="Genomic_DNA"/>
</dbReference>
<accession>A0AAW1R5D6</accession>
<dbReference type="Proteomes" id="UP001489004">
    <property type="component" value="Unassembled WGS sequence"/>
</dbReference>
<dbReference type="PANTHER" id="PTHR45752">
    <property type="entry name" value="LEUCINE-RICH REPEAT-CONTAINING"/>
    <property type="match status" value="1"/>
</dbReference>
<proteinExistence type="predicted"/>
<reference evidence="3 4" key="1">
    <citation type="journal article" date="2024" name="Nat. Commun.">
        <title>Phylogenomics reveals the evolutionary origins of lichenization in chlorophyte algae.</title>
        <authorList>
            <person name="Puginier C."/>
            <person name="Libourel C."/>
            <person name="Otte J."/>
            <person name="Skaloud P."/>
            <person name="Haon M."/>
            <person name="Grisel S."/>
            <person name="Petersen M."/>
            <person name="Berrin J.G."/>
            <person name="Delaux P.M."/>
            <person name="Dal Grande F."/>
            <person name="Keller J."/>
        </authorList>
    </citation>
    <scope>NUCLEOTIDE SEQUENCE [LARGE SCALE GENOMIC DNA]</scope>
    <source>
        <strain evidence="3 4">SAG 2043</strain>
    </source>
</reference>
<organism evidence="3 4">
    <name type="scientific">[Myrmecia] bisecta</name>
    <dbReference type="NCBI Taxonomy" id="41462"/>
    <lineage>
        <taxon>Eukaryota</taxon>
        <taxon>Viridiplantae</taxon>
        <taxon>Chlorophyta</taxon>
        <taxon>core chlorophytes</taxon>
        <taxon>Trebouxiophyceae</taxon>
        <taxon>Trebouxiales</taxon>
        <taxon>Trebouxiaceae</taxon>
        <taxon>Myrmecia</taxon>
    </lineage>
</organism>
<evidence type="ECO:0000313" key="4">
    <source>
        <dbReference type="Proteomes" id="UP001489004"/>
    </source>
</evidence>
<dbReference type="InterPro" id="IPR050715">
    <property type="entry name" value="LRR-SigEffector_domain"/>
</dbReference>
<feature type="region of interest" description="Disordered" evidence="2">
    <location>
        <begin position="32"/>
        <end position="71"/>
    </location>
</feature>
<dbReference type="InterPro" id="IPR032675">
    <property type="entry name" value="LRR_dom_sf"/>
</dbReference>
<sequence>MASLERRPGHLEQLRLQDFDTTAVEGGTYQLEDAGPGIEFFGGPDAWNDEEEEEEEDEWGPYPGVPPQPPLPVDKLQRDYFDYLHAENPGDPLPGFQLLRSGGLRRILQLNKDSLRELELIRCNDLLRDQAVVWMLPVLQNLERLTITVTVKRHFTAGLTDDALNCLSSLTKPRQLSLGADPYYPEEDHREGGDVTIFAPSWQPLTGIWELTQLTSLHLQSHGLQNFPRAISKLSQLQILELEACGYWMQQGYLQPAIGSLVSLRRLSLRATPFYVDRGADYCLGNLANLAVLDISQCIIDYVPEFVNRLTALRELNMLRAGTESFDDEDQYAYEKMHPAMPGDYQGEEGPNRQFLPGCMNLAPLTRLQKLCLSGIHTPLRVVHINPSINGAPGHPPGWGTVS</sequence>
<dbReference type="SUPFAM" id="SSF52047">
    <property type="entry name" value="RNI-like"/>
    <property type="match status" value="1"/>
</dbReference>
<dbReference type="AlphaFoldDB" id="A0AAW1R5D6"/>
<evidence type="ECO:0000313" key="3">
    <source>
        <dbReference type="EMBL" id="KAK9828710.1"/>
    </source>
</evidence>